<dbReference type="Gene3D" id="3.30.70.100">
    <property type="match status" value="1"/>
</dbReference>
<dbReference type="Proteomes" id="UP001370299">
    <property type="component" value="Unassembled WGS sequence"/>
</dbReference>
<dbReference type="RefSeq" id="WP_123314309.1">
    <property type="nucleotide sequence ID" value="NZ_JBBKAP010000004.1"/>
</dbReference>
<accession>A0ABU8Y945</accession>
<sequence length="100" mass="10613">MSITVLLDVQFRSDVPTDTVEAAIRETLAQTRAFDGCESLEVLVDDADPTRVVVVESWTSGAAHDAYEAWRATPDGAAAIGPIVAAPPVARTFERTIALG</sequence>
<dbReference type="InterPro" id="IPR007138">
    <property type="entry name" value="ABM_dom"/>
</dbReference>
<feature type="domain" description="ABM" evidence="1">
    <location>
        <begin position="3"/>
        <end position="93"/>
    </location>
</feature>
<gene>
    <name evidence="2" type="ORF">WMN62_00875</name>
</gene>
<keyword evidence="2" id="KW-0503">Monooxygenase</keyword>
<dbReference type="Pfam" id="PF03992">
    <property type="entry name" value="ABM"/>
    <property type="match status" value="1"/>
</dbReference>
<name>A0ABU8Y945_9MICO</name>
<evidence type="ECO:0000313" key="2">
    <source>
        <dbReference type="EMBL" id="MEK0170015.1"/>
    </source>
</evidence>
<organism evidence="2 3">
    <name type="scientific">Curtobacterium citreum</name>
    <dbReference type="NCBI Taxonomy" id="2036"/>
    <lineage>
        <taxon>Bacteria</taxon>
        <taxon>Bacillati</taxon>
        <taxon>Actinomycetota</taxon>
        <taxon>Actinomycetes</taxon>
        <taxon>Micrococcales</taxon>
        <taxon>Microbacteriaceae</taxon>
        <taxon>Curtobacterium</taxon>
    </lineage>
</organism>
<evidence type="ECO:0000313" key="3">
    <source>
        <dbReference type="Proteomes" id="UP001370299"/>
    </source>
</evidence>
<dbReference type="InterPro" id="IPR011008">
    <property type="entry name" value="Dimeric_a/b-barrel"/>
</dbReference>
<keyword evidence="3" id="KW-1185">Reference proteome</keyword>
<keyword evidence="2" id="KW-0560">Oxidoreductase</keyword>
<proteinExistence type="predicted"/>
<dbReference type="EMBL" id="JBBLYY010000004">
    <property type="protein sequence ID" value="MEK0170015.1"/>
    <property type="molecule type" value="Genomic_DNA"/>
</dbReference>
<evidence type="ECO:0000259" key="1">
    <source>
        <dbReference type="PROSITE" id="PS51725"/>
    </source>
</evidence>
<dbReference type="GO" id="GO:0004497">
    <property type="term" value="F:monooxygenase activity"/>
    <property type="evidence" value="ECO:0007669"/>
    <property type="project" value="UniProtKB-KW"/>
</dbReference>
<dbReference type="PROSITE" id="PS51725">
    <property type="entry name" value="ABM"/>
    <property type="match status" value="1"/>
</dbReference>
<comment type="caution">
    <text evidence="2">The sequence shown here is derived from an EMBL/GenBank/DDBJ whole genome shotgun (WGS) entry which is preliminary data.</text>
</comment>
<protein>
    <submittedName>
        <fullName evidence="2">Antibiotic biosynthesis monooxygenase</fullName>
    </submittedName>
</protein>
<reference evidence="2 3" key="1">
    <citation type="submission" date="2024-03" db="EMBL/GenBank/DDBJ databases">
        <title>Whole genomes of four grape xylem sap localized bacterial endophytes.</title>
        <authorList>
            <person name="Kumar G."/>
            <person name="Savka M.A."/>
        </authorList>
    </citation>
    <scope>NUCLEOTIDE SEQUENCE [LARGE SCALE GENOMIC DNA]</scope>
    <source>
        <strain evidence="2 3">RIT_GXS8</strain>
    </source>
</reference>
<dbReference type="SUPFAM" id="SSF54909">
    <property type="entry name" value="Dimeric alpha+beta barrel"/>
    <property type="match status" value="1"/>
</dbReference>